<reference evidence="3" key="1">
    <citation type="journal article" date="2019" name="Gigascience">
        <title>De novo genome assembly of the endangered Acer yangbiense, a plant species with extremely small populations endemic to Yunnan Province, China.</title>
        <authorList>
            <person name="Yang J."/>
            <person name="Wariss H.M."/>
            <person name="Tao L."/>
            <person name="Zhang R."/>
            <person name="Yun Q."/>
            <person name="Hollingsworth P."/>
            <person name="Dao Z."/>
            <person name="Luo G."/>
            <person name="Guo H."/>
            <person name="Ma Y."/>
            <person name="Sun W."/>
        </authorList>
    </citation>
    <scope>NUCLEOTIDE SEQUENCE [LARGE SCALE GENOMIC DNA]</scope>
    <source>
        <strain evidence="3">cv. Malutang</strain>
    </source>
</reference>
<protein>
    <submittedName>
        <fullName evidence="2">Uncharacterized protein</fullName>
    </submittedName>
</protein>
<proteinExistence type="predicted"/>
<evidence type="ECO:0000313" key="2">
    <source>
        <dbReference type="EMBL" id="TXG70374.1"/>
    </source>
</evidence>
<gene>
    <name evidence="2" type="ORF">EZV62_005309</name>
</gene>
<feature type="region of interest" description="Disordered" evidence="1">
    <location>
        <begin position="1"/>
        <end position="23"/>
    </location>
</feature>
<dbReference type="AlphaFoldDB" id="A0A5C7INE9"/>
<sequence length="106" mass="11799">MRKHEVREARKLPPPVFTPPSGASLEKGIIFEYELALVLLNLAQQVVLQSTWPDGLIIDLNQPGQSSHNQEEATGLLLDLNELPSQEEEKYYDDVQNMDGSGDAPN</sequence>
<dbReference type="Proteomes" id="UP000323000">
    <property type="component" value="Chromosome 2"/>
</dbReference>
<dbReference type="EMBL" id="VAHF01000002">
    <property type="protein sequence ID" value="TXG70374.1"/>
    <property type="molecule type" value="Genomic_DNA"/>
</dbReference>
<organism evidence="2 3">
    <name type="scientific">Acer yangbiense</name>
    <dbReference type="NCBI Taxonomy" id="1000413"/>
    <lineage>
        <taxon>Eukaryota</taxon>
        <taxon>Viridiplantae</taxon>
        <taxon>Streptophyta</taxon>
        <taxon>Embryophyta</taxon>
        <taxon>Tracheophyta</taxon>
        <taxon>Spermatophyta</taxon>
        <taxon>Magnoliopsida</taxon>
        <taxon>eudicotyledons</taxon>
        <taxon>Gunneridae</taxon>
        <taxon>Pentapetalae</taxon>
        <taxon>rosids</taxon>
        <taxon>malvids</taxon>
        <taxon>Sapindales</taxon>
        <taxon>Sapindaceae</taxon>
        <taxon>Hippocastanoideae</taxon>
        <taxon>Acereae</taxon>
        <taxon>Acer</taxon>
    </lineage>
</organism>
<evidence type="ECO:0000256" key="1">
    <source>
        <dbReference type="SAM" id="MobiDB-lite"/>
    </source>
</evidence>
<comment type="caution">
    <text evidence="2">The sequence shown here is derived from an EMBL/GenBank/DDBJ whole genome shotgun (WGS) entry which is preliminary data.</text>
</comment>
<feature type="region of interest" description="Disordered" evidence="1">
    <location>
        <begin position="82"/>
        <end position="106"/>
    </location>
</feature>
<name>A0A5C7INE9_9ROSI</name>
<feature type="compositionally biased region" description="Basic and acidic residues" evidence="1">
    <location>
        <begin position="1"/>
        <end position="11"/>
    </location>
</feature>
<keyword evidence="3" id="KW-1185">Reference proteome</keyword>
<evidence type="ECO:0000313" key="3">
    <source>
        <dbReference type="Proteomes" id="UP000323000"/>
    </source>
</evidence>
<accession>A0A5C7INE9</accession>